<comment type="caution">
    <text evidence="2">The sequence shown here is derived from an EMBL/GenBank/DDBJ whole genome shotgun (WGS) entry which is preliminary data.</text>
</comment>
<sequence length="196" mass="22325">MFIVIGLFIIFALCAYKPFFHPLFFSSLSSIPNANWLSAITPIWMQWKRFQGEEVSTFQNAFMTKGPIVRVSPNEIAVNDIDAVRVVHGYAQNNCTKTSSYSVFMHNGYAFGCVLIVRPLTFPIFYTHTTSALATAFPLLALIIPCVGIESARFTPSPMFNHPLMSALCFLTCYRNVFCPRLENMREKAPHWTFFR</sequence>
<dbReference type="EMBL" id="JAPZBU010000005">
    <property type="protein sequence ID" value="KAJ5404279.1"/>
    <property type="molecule type" value="Genomic_DNA"/>
</dbReference>
<keyword evidence="1" id="KW-0472">Membrane</keyword>
<evidence type="ECO:0000256" key="1">
    <source>
        <dbReference type="SAM" id="Phobius"/>
    </source>
</evidence>
<organism evidence="2 3">
    <name type="scientific">Penicillium cosmopolitanum</name>
    <dbReference type="NCBI Taxonomy" id="1131564"/>
    <lineage>
        <taxon>Eukaryota</taxon>
        <taxon>Fungi</taxon>
        <taxon>Dikarya</taxon>
        <taxon>Ascomycota</taxon>
        <taxon>Pezizomycotina</taxon>
        <taxon>Eurotiomycetes</taxon>
        <taxon>Eurotiomycetidae</taxon>
        <taxon>Eurotiales</taxon>
        <taxon>Aspergillaceae</taxon>
        <taxon>Penicillium</taxon>
    </lineage>
</organism>
<dbReference type="AlphaFoldDB" id="A0A9X0BC53"/>
<reference evidence="2" key="1">
    <citation type="submission" date="2022-12" db="EMBL/GenBank/DDBJ databases">
        <authorList>
            <person name="Petersen C."/>
        </authorList>
    </citation>
    <scope>NUCLEOTIDE SEQUENCE</scope>
    <source>
        <strain evidence="2">IBT 29677</strain>
    </source>
</reference>
<feature type="transmembrane region" description="Helical" evidence="1">
    <location>
        <begin position="133"/>
        <end position="154"/>
    </location>
</feature>
<accession>A0A9X0BC53</accession>
<dbReference type="RefSeq" id="XP_056491521.1">
    <property type="nucleotide sequence ID" value="XM_056628787.1"/>
</dbReference>
<dbReference type="Proteomes" id="UP001147747">
    <property type="component" value="Unassembled WGS sequence"/>
</dbReference>
<keyword evidence="1" id="KW-1133">Transmembrane helix</keyword>
<proteinExistence type="predicted"/>
<feature type="transmembrane region" description="Helical" evidence="1">
    <location>
        <begin position="108"/>
        <end position="126"/>
    </location>
</feature>
<evidence type="ECO:0000313" key="3">
    <source>
        <dbReference type="Proteomes" id="UP001147747"/>
    </source>
</evidence>
<dbReference type="OrthoDB" id="3945418at2759"/>
<keyword evidence="1" id="KW-0812">Transmembrane</keyword>
<feature type="transmembrane region" description="Helical" evidence="1">
    <location>
        <begin position="160"/>
        <end position="178"/>
    </location>
</feature>
<keyword evidence="3" id="KW-1185">Reference proteome</keyword>
<protein>
    <submittedName>
        <fullName evidence="2">Cytochrome P450</fullName>
    </submittedName>
</protein>
<dbReference type="GeneID" id="81367767"/>
<name>A0A9X0BC53_9EURO</name>
<evidence type="ECO:0000313" key="2">
    <source>
        <dbReference type="EMBL" id="KAJ5404279.1"/>
    </source>
</evidence>
<gene>
    <name evidence="2" type="ORF">N7509_004150</name>
</gene>
<reference evidence="2" key="2">
    <citation type="journal article" date="2023" name="IMA Fungus">
        <title>Comparative genomic study of the Penicillium genus elucidates a diverse pangenome and 15 lateral gene transfer events.</title>
        <authorList>
            <person name="Petersen C."/>
            <person name="Sorensen T."/>
            <person name="Nielsen M.R."/>
            <person name="Sondergaard T.E."/>
            <person name="Sorensen J.L."/>
            <person name="Fitzpatrick D.A."/>
            <person name="Frisvad J.C."/>
            <person name="Nielsen K.L."/>
        </authorList>
    </citation>
    <scope>NUCLEOTIDE SEQUENCE</scope>
    <source>
        <strain evidence="2">IBT 29677</strain>
    </source>
</reference>